<organism evidence="3 4">
    <name type="scientific">Hippocampus comes</name>
    <name type="common">Tiger tail seahorse</name>
    <dbReference type="NCBI Taxonomy" id="109280"/>
    <lineage>
        <taxon>Eukaryota</taxon>
        <taxon>Metazoa</taxon>
        <taxon>Chordata</taxon>
        <taxon>Craniata</taxon>
        <taxon>Vertebrata</taxon>
        <taxon>Euteleostomi</taxon>
        <taxon>Actinopterygii</taxon>
        <taxon>Neopterygii</taxon>
        <taxon>Teleostei</taxon>
        <taxon>Neoteleostei</taxon>
        <taxon>Acanthomorphata</taxon>
        <taxon>Syngnathiaria</taxon>
        <taxon>Syngnathiformes</taxon>
        <taxon>Syngnathoidei</taxon>
        <taxon>Syngnathidae</taxon>
        <taxon>Hippocampus</taxon>
    </lineage>
</organism>
<dbReference type="GO" id="GO:0006364">
    <property type="term" value="P:rRNA processing"/>
    <property type="evidence" value="ECO:0007669"/>
    <property type="project" value="TreeGrafter"/>
</dbReference>
<dbReference type="GeneTree" id="ENSGT00510000048581"/>
<protein>
    <submittedName>
        <fullName evidence="3">PIH1 domain containing 2</fullName>
    </submittedName>
</protein>
<dbReference type="InterPro" id="IPR050734">
    <property type="entry name" value="PIH1/Kintoun_subfamily"/>
</dbReference>
<feature type="domain" description="PIH1D1/2/3 CS-like" evidence="2">
    <location>
        <begin position="109"/>
        <end position="189"/>
    </location>
</feature>
<name>A0A3Q2YH91_HIPCM</name>
<accession>A0A3Q2YH91</accession>
<dbReference type="GO" id="GO:0000492">
    <property type="term" value="P:box C/D snoRNP assembly"/>
    <property type="evidence" value="ECO:0007669"/>
    <property type="project" value="TreeGrafter"/>
</dbReference>
<evidence type="ECO:0000256" key="1">
    <source>
        <dbReference type="ARBA" id="ARBA00008511"/>
    </source>
</evidence>
<comment type="similarity">
    <text evidence="1">Belongs to the PIH1 family.</text>
</comment>
<dbReference type="GO" id="GO:0097255">
    <property type="term" value="C:R2TP complex"/>
    <property type="evidence" value="ECO:0007669"/>
    <property type="project" value="TreeGrafter"/>
</dbReference>
<evidence type="ECO:0000313" key="4">
    <source>
        <dbReference type="Proteomes" id="UP000264820"/>
    </source>
</evidence>
<sequence>MSNSSLCQQVNQLWSMLEDLCQNDPEAYRSFMEKQLKSGMDYNAPPRLDSCIRTDMMDPHGGSLYINICSWKRVPASQDSNKPIPPAVRKKGLIEVISSTTFEQPEKPEYRLEVKTLDEGFPCKLELTVELPKISSMSEWQLKMSKDDAMLEVEDIYYLLVDFPSAVNENSAVAIFNKRRRRLTVTADIL</sequence>
<reference evidence="3" key="1">
    <citation type="submission" date="2025-08" db="UniProtKB">
        <authorList>
            <consortium name="Ensembl"/>
        </authorList>
    </citation>
    <scope>IDENTIFICATION</scope>
</reference>
<dbReference type="AlphaFoldDB" id="A0A3Q2YH91"/>
<dbReference type="PANTHER" id="PTHR22997:SF6">
    <property type="entry name" value="PIH1 DOMAIN-CONTAINING PROTEIN 2"/>
    <property type="match status" value="1"/>
</dbReference>
<proteinExistence type="inferred from homology"/>
<dbReference type="Proteomes" id="UP000264820">
    <property type="component" value="Unplaced"/>
</dbReference>
<dbReference type="PANTHER" id="PTHR22997">
    <property type="entry name" value="PIH1 DOMAIN-CONTAINING PROTEIN 1"/>
    <property type="match status" value="1"/>
</dbReference>
<dbReference type="Pfam" id="PF18201">
    <property type="entry name" value="PIH1_CS"/>
    <property type="match status" value="1"/>
</dbReference>
<evidence type="ECO:0000313" key="3">
    <source>
        <dbReference type="Ensembl" id="ENSHCOP00000017609.1"/>
    </source>
</evidence>
<dbReference type="GO" id="GO:1990904">
    <property type="term" value="C:ribonucleoprotein complex"/>
    <property type="evidence" value="ECO:0007669"/>
    <property type="project" value="TreeGrafter"/>
</dbReference>
<keyword evidence="4" id="KW-1185">Reference proteome</keyword>
<dbReference type="GO" id="GO:0005737">
    <property type="term" value="C:cytoplasm"/>
    <property type="evidence" value="ECO:0007669"/>
    <property type="project" value="TreeGrafter"/>
</dbReference>
<dbReference type="InterPro" id="IPR041442">
    <property type="entry name" value="PIH1D1/2/3_CS-like"/>
</dbReference>
<evidence type="ECO:0000259" key="2">
    <source>
        <dbReference type="Pfam" id="PF18201"/>
    </source>
</evidence>
<reference evidence="3" key="2">
    <citation type="submission" date="2025-09" db="UniProtKB">
        <authorList>
            <consortium name="Ensembl"/>
        </authorList>
    </citation>
    <scope>IDENTIFICATION</scope>
</reference>
<dbReference type="Ensembl" id="ENSHCOT00000013335.1">
    <property type="protein sequence ID" value="ENSHCOP00000017609.1"/>
    <property type="gene ID" value="ENSHCOG00000001568.1"/>
</dbReference>